<keyword evidence="3" id="KW-1185">Reference proteome</keyword>
<dbReference type="Proteomes" id="UP000481872">
    <property type="component" value="Unassembled WGS sequence"/>
</dbReference>
<dbReference type="EC" id="6.3.1.14" evidence="2"/>
<name>A0A6M0H715_9CLOT</name>
<dbReference type="EMBL" id="JAAGPU010000026">
    <property type="protein sequence ID" value="NEU05793.1"/>
    <property type="molecule type" value="Genomic_DNA"/>
</dbReference>
<organism evidence="2 3">
    <name type="scientific">Clostridium senegalense</name>
    <dbReference type="NCBI Taxonomy" id="1465809"/>
    <lineage>
        <taxon>Bacteria</taxon>
        <taxon>Bacillati</taxon>
        <taxon>Bacillota</taxon>
        <taxon>Clostridia</taxon>
        <taxon>Eubacteriales</taxon>
        <taxon>Clostridiaceae</taxon>
        <taxon>Clostridium</taxon>
    </lineage>
</organism>
<comment type="caution">
    <text evidence="2">The sequence shown here is derived from an EMBL/GenBank/DDBJ whole genome shotgun (WGS) entry which is preliminary data.</text>
</comment>
<proteinExistence type="predicted"/>
<dbReference type="Pfam" id="PF01902">
    <property type="entry name" value="Diphthami_syn_2"/>
    <property type="match status" value="1"/>
</dbReference>
<protein>
    <submittedName>
        <fullName evidence="2">Diphthine--ammonia ligase</fullName>
        <ecNumber evidence="2">6.3.1.14</ecNumber>
    </submittedName>
</protein>
<dbReference type="GO" id="GO:0017183">
    <property type="term" value="P:protein histidyl modification to diphthamide"/>
    <property type="evidence" value="ECO:0007669"/>
    <property type="project" value="TreeGrafter"/>
</dbReference>
<dbReference type="Gene3D" id="3.40.50.620">
    <property type="entry name" value="HUPs"/>
    <property type="match status" value="1"/>
</dbReference>
<evidence type="ECO:0000313" key="2">
    <source>
        <dbReference type="EMBL" id="NEU05793.1"/>
    </source>
</evidence>
<dbReference type="PANTHER" id="PTHR12196:SF2">
    <property type="entry name" value="DIPHTHINE--AMMONIA LIGASE"/>
    <property type="match status" value="1"/>
</dbReference>
<evidence type="ECO:0000313" key="3">
    <source>
        <dbReference type="Proteomes" id="UP000481872"/>
    </source>
</evidence>
<dbReference type="SUPFAM" id="SSF52402">
    <property type="entry name" value="Adenine nucleotide alpha hydrolases-like"/>
    <property type="match status" value="1"/>
</dbReference>
<evidence type="ECO:0000259" key="1">
    <source>
        <dbReference type="Pfam" id="PF01902"/>
    </source>
</evidence>
<dbReference type="Gene3D" id="3.90.1490.10">
    <property type="entry name" value="putative n-type atp pyrophosphatase, domain 2"/>
    <property type="match status" value="1"/>
</dbReference>
<dbReference type="InterPro" id="IPR014729">
    <property type="entry name" value="Rossmann-like_a/b/a_fold"/>
</dbReference>
<dbReference type="GO" id="GO:0017178">
    <property type="term" value="F:diphthine-ammonia ligase activity"/>
    <property type="evidence" value="ECO:0007669"/>
    <property type="project" value="UniProtKB-EC"/>
</dbReference>
<feature type="domain" description="Diphthamide synthase" evidence="1">
    <location>
        <begin position="4"/>
        <end position="214"/>
    </location>
</feature>
<dbReference type="InterPro" id="IPR030662">
    <property type="entry name" value="DPH6/MJ0570"/>
</dbReference>
<dbReference type="NCBIfam" id="TIGR00290">
    <property type="entry name" value="MJ0570_dom"/>
    <property type="match status" value="1"/>
</dbReference>
<keyword evidence="2" id="KW-0436">Ligase</keyword>
<dbReference type="PANTHER" id="PTHR12196">
    <property type="entry name" value="DOMAIN OF UNKNOWN FUNCTION 71 DUF71 -CONTAINING PROTEIN"/>
    <property type="match status" value="1"/>
</dbReference>
<dbReference type="AlphaFoldDB" id="A0A6M0H715"/>
<dbReference type="RefSeq" id="WP_061996190.1">
    <property type="nucleotide sequence ID" value="NZ_JAAGPU010000026.1"/>
</dbReference>
<accession>A0A6M0H715</accession>
<dbReference type="InterPro" id="IPR002761">
    <property type="entry name" value="Diphthami_syn_dom"/>
</dbReference>
<dbReference type="PIRSF" id="PIRSF039123">
    <property type="entry name" value="Diphthamide_synthase"/>
    <property type="match status" value="1"/>
</dbReference>
<gene>
    <name evidence="2" type="ORF">G3M99_13235</name>
</gene>
<sequence length="215" mass="24347">MKKKFIMSYSCGKDSTLALYKMVNQGHIPSGLLVTVDESLNRSWFHGIPEPMLEKVSESMNIPLMLVKCKGNQYEATFENALKKAKEQGVTACVFGDIDIEQHRQWCSERCEKVGIEAIFPLWQGNREEITYEFIETGFKAVLKNVKLEYLDEGYLGKVLTKDLVGKIKSTGADPCGENGEYHTFVFDGPLFKFPIEFTTNGNITNNGYGYLDIR</sequence>
<reference evidence="2 3" key="1">
    <citation type="submission" date="2020-02" db="EMBL/GenBank/DDBJ databases">
        <title>Genome assembly of a novel Clostridium senegalense strain.</title>
        <authorList>
            <person name="Gupta T.B."/>
            <person name="Jauregui R."/>
            <person name="Maclean P."/>
            <person name="Nawarathana A."/>
            <person name="Brightwell G."/>
        </authorList>
    </citation>
    <scope>NUCLEOTIDE SEQUENCE [LARGE SCALE GENOMIC DNA]</scope>
    <source>
        <strain evidence="2 3">AGRFS4</strain>
    </source>
</reference>
<dbReference type="CDD" id="cd01994">
    <property type="entry name" value="AANH_PF0828-like"/>
    <property type="match status" value="1"/>
</dbReference>